<dbReference type="RefSeq" id="WP_260559388.1">
    <property type="nucleotide sequence ID" value="NZ_BAABEC010000188.1"/>
</dbReference>
<evidence type="ECO:0000313" key="3">
    <source>
        <dbReference type="Proteomes" id="UP001060261"/>
    </source>
</evidence>
<keyword evidence="1" id="KW-0812">Transmembrane</keyword>
<dbReference type="Pfam" id="PF07784">
    <property type="entry name" value="DUF1622"/>
    <property type="match status" value="1"/>
</dbReference>
<name>A0ABY5YDE3_9DEIO</name>
<dbReference type="InterPro" id="IPR012427">
    <property type="entry name" value="DUF1622"/>
</dbReference>
<feature type="transmembrane region" description="Helical" evidence="1">
    <location>
        <begin position="6"/>
        <end position="32"/>
    </location>
</feature>
<gene>
    <name evidence="2" type="ORF">N0D28_10020</name>
</gene>
<accession>A0ABY5YDE3</accession>
<protein>
    <submittedName>
        <fullName evidence="2">DUF1622 domain-containing protein</fullName>
    </submittedName>
</protein>
<organism evidence="2 3">
    <name type="scientific">Deinococcus rubellus</name>
    <dbReference type="NCBI Taxonomy" id="1889240"/>
    <lineage>
        <taxon>Bacteria</taxon>
        <taxon>Thermotogati</taxon>
        <taxon>Deinococcota</taxon>
        <taxon>Deinococci</taxon>
        <taxon>Deinococcales</taxon>
        <taxon>Deinococcaceae</taxon>
        <taxon>Deinococcus</taxon>
    </lineage>
</organism>
<proteinExistence type="predicted"/>
<sequence>MNAWTAPAALVIGAVGSLVLVGYVLAALWTLLRGRNEANTVKARLTIADGALTALNFEVAATLLKTLDLQIWHQIALFVALFALRTLLKRFFTWERRQIAAPPSLAAPA</sequence>
<keyword evidence="1" id="KW-1133">Transmembrane helix</keyword>
<reference evidence="2" key="1">
    <citation type="submission" date="2022-09" db="EMBL/GenBank/DDBJ databases">
        <title>genome sequence of Deinococcus rubellus.</title>
        <authorList>
            <person name="Srinivasan S."/>
        </authorList>
    </citation>
    <scope>NUCLEOTIDE SEQUENCE</scope>
    <source>
        <strain evidence="2">Ant6</strain>
    </source>
</reference>
<evidence type="ECO:0000256" key="1">
    <source>
        <dbReference type="SAM" id="Phobius"/>
    </source>
</evidence>
<evidence type="ECO:0000313" key="2">
    <source>
        <dbReference type="EMBL" id="UWX63095.1"/>
    </source>
</evidence>
<dbReference type="EMBL" id="CP104213">
    <property type="protein sequence ID" value="UWX63095.1"/>
    <property type="molecule type" value="Genomic_DNA"/>
</dbReference>
<keyword evidence="1" id="KW-0472">Membrane</keyword>
<feature type="transmembrane region" description="Helical" evidence="1">
    <location>
        <begin position="44"/>
        <end position="64"/>
    </location>
</feature>
<keyword evidence="3" id="KW-1185">Reference proteome</keyword>
<dbReference type="Proteomes" id="UP001060261">
    <property type="component" value="Chromosome"/>
</dbReference>
<feature type="transmembrane region" description="Helical" evidence="1">
    <location>
        <begin position="70"/>
        <end position="88"/>
    </location>
</feature>